<comment type="caution">
    <text evidence="3">The sequence shown here is derived from an EMBL/GenBank/DDBJ whole genome shotgun (WGS) entry which is preliminary data.</text>
</comment>
<dbReference type="PANTHER" id="PTHR33371:SF4">
    <property type="entry name" value="INTERMEMBRANE PHOSPHOLIPID TRANSPORT SYSTEM BINDING PROTEIN MLAD"/>
    <property type="match status" value="1"/>
</dbReference>
<keyword evidence="4" id="KW-1185">Reference proteome</keyword>
<organism evidence="3 4">
    <name type="scientific">Winogradskyella wandonensis</name>
    <dbReference type="NCBI Taxonomy" id="1442586"/>
    <lineage>
        <taxon>Bacteria</taxon>
        <taxon>Pseudomonadati</taxon>
        <taxon>Bacteroidota</taxon>
        <taxon>Flavobacteriia</taxon>
        <taxon>Flavobacteriales</taxon>
        <taxon>Flavobacteriaceae</taxon>
        <taxon>Winogradskyella</taxon>
    </lineage>
</organism>
<keyword evidence="1" id="KW-1133">Transmembrane helix</keyword>
<keyword evidence="1" id="KW-0812">Transmembrane</keyword>
<evidence type="ECO:0000313" key="4">
    <source>
        <dbReference type="Proteomes" id="UP000295714"/>
    </source>
</evidence>
<gene>
    <name evidence="3" type="ORF">DFQ05_0764</name>
</gene>
<dbReference type="EMBL" id="SMGI01000001">
    <property type="protein sequence ID" value="TCK69244.1"/>
    <property type="molecule type" value="Genomic_DNA"/>
</dbReference>
<accession>A0A4R1KVS7</accession>
<keyword evidence="1" id="KW-0472">Membrane</keyword>
<dbReference type="OrthoDB" id="9769132at2"/>
<evidence type="ECO:0000313" key="3">
    <source>
        <dbReference type="EMBL" id="TCK69244.1"/>
    </source>
</evidence>
<dbReference type="InterPro" id="IPR052336">
    <property type="entry name" value="MlaD_Phospholipid_Transporter"/>
</dbReference>
<feature type="domain" description="Mce/MlaD" evidence="2">
    <location>
        <begin position="45"/>
        <end position="110"/>
    </location>
</feature>
<sequence length="315" mass="35059">MKISREIKTAVLVISGVLLFIYLFNYLKGQDLFSDEVQFYTEFEYNALTMSSPVTIKGNVVGKVEDIKYDFKSGMTRVEFSVDPRLSFSKSSKIRLYETGIMGGNALAVIDSYEGEKAKKGDFIKSEIQPGLISSLKDNFSGLSTNLDKTLRSADTLMVSLNDFVSDETDAGLKATIAELNATLKAFKNLSFSIQNVVKANDEKISETLESFKTASANLSILSEDLKKAELSKTIGDFDKTLLSINGLLDSFEKGEGSLGKLLKDDKLYNNLEAASKEMELLLLDIKLHPARYRRILSKKEIPYEAPTEDQLQKN</sequence>
<dbReference type="Pfam" id="PF02470">
    <property type="entry name" value="MlaD"/>
    <property type="match status" value="1"/>
</dbReference>
<dbReference type="Proteomes" id="UP000295714">
    <property type="component" value="Unassembled WGS sequence"/>
</dbReference>
<evidence type="ECO:0000256" key="1">
    <source>
        <dbReference type="SAM" id="Phobius"/>
    </source>
</evidence>
<protein>
    <submittedName>
        <fullName evidence="3">Phospholipid/cholesterol/gamma-HCH transport system substrate-binding protein</fullName>
    </submittedName>
</protein>
<reference evidence="3 4" key="1">
    <citation type="journal article" date="2015" name="Stand. Genomic Sci.">
        <title>Genomic Encyclopedia of Bacterial and Archaeal Type Strains, Phase III: the genomes of soil and plant-associated and newly described type strains.</title>
        <authorList>
            <person name="Whitman W.B."/>
            <person name="Woyke T."/>
            <person name="Klenk H.P."/>
            <person name="Zhou Y."/>
            <person name="Lilburn T.G."/>
            <person name="Beck B.J."/>
            <person name="De Vos P."/>
            <person name="Vandamme P."/>
            <person name="Eisen J.A."/>
            <person name="Garrity G."/>
            <person name="Hugenholtz P."/>
            <person name="Kyrpides N.C."/>
        </authorList>
    </citation>
    <scope>NUCLEOTIDE SEQUENCE [LARGE SCALE GENOMIC DNA]</scope>
    <source>
        <strain evidence="3 4">CECT 8445</strain>
    </source>
</reference>
<proteinExistence type="predicted"/>
<dbReference type="InterPro" id="IPR003399">
    <property type="entry name" value="Mce/MlaD"/>
</dbReference>
<evidence type="ECO:0000259" key="2">
    <source>
        <dbReference type="Pfam" id="PF02470"/>
    </source>
</evidence>
<name>A0A4R1KVS7_9FLAO</name>
<dbReference type="RefSeq" id="WP_132703706.1">
    <property type="nucleotide sequence ID" value="NZ_SMGI01000001.1"/>
</dbReference>
<dbReference type="AlphaFoldDB" id="A0A4R1KVS7"/>
<dbReference type="PANTHER" id="PTHR33371">
    <property type="entry name" value="INTERMEMBRANE PHOSPHOLIPID TRANSPORT SYSTEM BINDING PROTEIN MLAD-RELATED"/>
    <property type="match status" value="1"/>
</dbReference>
<feature type="transmembrane region" description="Helical" evidence="1">
    <location>
        <begin position="7"/>
        <end position="27"/>
    </location>
</feature>